<keyword evidence="1" id="KW-1133">Transmembrane helix</keyword>
<accession>A0A2G5D0Y0</accession>
<name>A0A2G5D0Y0_AQUCA</name>
<dbReference type="EMBL" id="KZ305047">
    <property type="protein sequence ID" value="PIA37171.1"/>
    <property type="molecule type" value="Genomic_DNA"/>
</dbReference>
<proteinExistence type="predicted"/>
<dbReference type="PANTHER" id="PTHR22754">
    <property type="entry name" value="DISCO-INTERACTING PROTEIN 2 DIP2 -RELATED"/>
    <property type="match status" value="1"/>
</dbReference>
<evidence type="ECO:0000259" key="2">
    <source>
        <dbReference type="Pfam" id="PF00501"/>
    </source>
</evidence>
<reference evidence="3 4" key="1">
    <citation type="submission" date="2017-09" db="EMBL/GenBank/DDBJ databases">
        <title>WGS assembly of Aquilegia coerulea Goldsmith.</title>
        <authorList>
            <person name="Hodges S."/>
            <person name="Kramer E."/>
            <person name="Nordborg M."/>
            <person name="Tomkins J."/>
            <person name="Borevitz J."/>
            <person name="Derieg N."/>
            <person name="Yan J."/>
            <person name="Mihaltcheva S."/>
            <person name="Hayes R.D."/>
            <person name="Rokhsar D."/>
        </authorList>
    </citation>
    <scope>NUCLEOTIDE SEQUENCE [LARGE SCALE GENOMIC DNA]</scope>
    <source>
        <strain evidence="4">cv. Goldsmith</strain>
    </source>
</reference>
<protein>
    <recommendedName>
        <fullName evidence="2">AMP-dependent synthetase/ligase domain-containing protein</fullName>
    </recommendedName>
</protein>
<keyword evidence="1" id="KW-0472">Membrane</keyword>
<dbReference type="InterPro" id="IPR000873">
    <property type="entry name" value="AMP-dep_synth/lig_dom"/>
</dbReference>
<evidence type="ECO:0000313" key="4">
    <source>
        <dbReference type="Proteomes" id="UP000230069"/>
    </source>
</evidence>
<sequence length="117" mass="13473">MISLTKTNGKCSSRCPDHPWFYTDSWIKSCSNRDPEDISTQPESQPNDLCFLQFTSGSAGDAKGVMITHGVLIHNVKLMRRRHEYMHQIGYSLVGPLNTMIWISLEGFFQHWLQEEL</sequence>
<dbReference type="Gene3D" id="3.40.50.12780">
    <property type="entry name" value="N-terminal domain of ligase-like"/>
    <property type="match status" value="1"/>
</dbReference>
<gene>
    <name evidence="3" type="ORF">AQUCO_03000033v1</name>
</gene>
<dbReference type="SUPFAM" id="SSF56801">
    <property type="entry name" value="Acetyl-CoA synthetase-like"/>
    <property type="match status" value="1"/>
</dbReference>
<dbReference type="InterPro" id="IPR042099">
    <property type="entry name" value="ANL_N_sf"/>
</dbReference>
<evidence type="ECO:0000313" key="3">
    <source>
        <dbReference type="EMBL" id="PIA37171.1"/>
    </source>
</evidence>
<dbReference type="InParanoid" id="A0A2G5D0Y0"/>
<organism evidence="3 4">
    <name type="scientific">Aquilegia coerulea</name>
    <name type="common">Rocky mountain columbine</name>
    <dbReference type="NCBI Taxonomy" id="218851"/>
    <lineage>
        <taxon>Eukaryota</taxon>
        <taxon>Viridiplantae</taxon>
        <taxon>Streptophyta</taxon>
        <taxon>Embryophyta</taxon>
        <taxon>Tracheophyta</taxon>
        <taxon>Spermatophyta</taxon>
        <taxon>Magnoliopsida</taxon>
        <taxon>Ranunculales</taxon>
        <taxon>Ranunculaceae</taxon>
        <taxon>Thalictroideae</taxon>
        <taxon>Aquilegia</taxon>
    </lineage>
</organism>
<dbReference type="AlphaFoldDB" id="A0A2G5D0Y0"/>
<dbReference type="PANTHER" id="PTHR22754:SF32">
    <property type="entry name" value="DISCO-INTERACTING PROTEIN 2"/>
    <property type="match status" value="1"/>
</dbReference>
<feature type="transmembrane region" description="Helical" evidence="1">
    <location>
        <begin position="89"/>
        <end position="109"/>
    </location>
</feature>
<feature type="domain" description="AMP-dependent synthetase/ligase" evidence="2">
    <location>
        <begin position="26"/>
        <end position="82"/>
    </location>
</feature>
<dbReference type="STRING" id="218851.A0A2G5D0Y0"/>
<dbReference type="OrthoDB" id="69964at2759"/>
<dbReference type="Proteomes" id="UP000230069">
    <property type="component" value="Unassembled WGS sequence"/>
</dbReference>
<evidence type="ECO:0000256" key="1">
    <source>
        <dbReference type="SAM" id="Phobius"/>
    </source>
</evidence>
<keyword evidence="1" id="KW-0812">Transmembrane</keyword>
<keyword evidence="4" id="KW-1185">Reference proteome</keyword>
<dbReference type="Pfam" id="PF00501">
    <property type="entry name" value="AMP-binding"/>
    <property type="match status" value="1"/>
</dbReference>